<keyword evidence="4" id="KW-0963">Cytoplasm</keyword>
<dbReference type="STRING" id="691883.A0A058ZAT6"/>
<dbReference type="PANTHER" id="PTHR10927:SF1">
    <property type="entry name" value="RIBOSOME MATURATION PROTEIN SBDS"/>
    <property type="match status" value="1"/>
</dbReference>
<dbReference type="RefSeq" id="XP_009494632.1">
    <property type="nucleotide sequence ID" value="XM_009496357.1"/>
</dbReference>
<accession>A0A058ZAT6</accession>
<name>A0A058ZAT6_FONAL</name>
<dbReference type="SUPFAM" id="SSF89895">
    <property type="entry name" value="FYSH domain"/>
    <property type="match status" value="1"/>
</dbReference>
<dbReference type="Pfam" id="PF01172">
    <property type="entry name" value="SBDS_N"/>
    <property type="match status" value="1"/>
</dbReference>
<evidence type="ECO:0000256" key="3">
    <source>
        <dbReference type="ARBA" id="ARBA00007433"/>
    </source>
</evidence>
<evidence type="ECO:0000313" key="11">
    <source>
        <dbReference type="EMBL" id="KCV71509.1"/>
    </source>
</evidence>
<dbReference type="OrthoDB" id="10253092at2759"/>
<dbReference type="eggNOG" id="KOG2917">
    <property type="taxonomic scope" value="Eukaryota"/>
</dbReference>
<dbReference type="Proteomes" id="UP000030693">
    <property type="component" value="Unassembled WGS sequence"/>
</dbReference>
<dbReference type="InterPro" id="IPR046928">
    <property type="entry name" value="SDO1/SBDS_C"/>
</dbReference>
<evidence type="ECO:0000259" key="10">
    <source>
        <dbReference type="Pfam" id="PF20268"/>
    </source>
</evidence>
<dbReference type="InterPro" id="IPR036786">
    <property type="entry name" value="Ribosome_mat_SBDS_N_sf"/>
</dbReference>
<dbReference type="Gene3D" id="3.30.70.240">
    <property type="match status" value="1"/>
</dbReference>
<sequence>MFTPMNQIRLTNVSIVRLRKGGIRFEIACYKNKVMEWRNRVETNIDNVLQIDNVFLNVSRGTVPNKEQLMKAFKTDDVKKIILEILEKGEFQVAERERQQHSENLSREVAQMVSDMCINPETNRPYPVTMIQKAMTSAKFTPKANAGGSASSSTNAVKQQALEAIRTLRTSGVLPISRAQMRVSVTMDSARDAKRLMEKIRPLFSSIESEDYSSDFQLTALIDPGAFGPLNDTLNQETRGQVQLKFLSLREVREGEERIQ</sequence>
<evidence type="ECO:0000256" key="2">
    <source>
        <dbReference type="ARBA" id="ARBA00004496"/>
    </source>
</evidence>
<dbReference type="InterPro" id="IPR002140">
    <property type="entry name" value="Sdo1/SBDS"/>
</dbReference>
<evidence type="ECO:0000256" key="4">
    <source>
        <dbReference type="ARBA" id="ARBA00022490"/>
    </source>
</evidence>
<comment type="subunit">
    <text evidence="7">Associates with the 60S ribosomal subunit.</text>
</comment>
<keyword evidence="12" id="KW-1185">Reference proteome</keyword>
<dbReference type="GO" id="GO:0005634">
    <property type="term" value="C:nucleus"/>
    <property type="evidence" value="ECO:0007669"/>
    <property type="project" value="UniProtKB-SubCell"/>
</dbReference>
<dbReference type="InterPro" id="IPR039100">
    <property type="entry name" value="Sdo1/SBDS-like"/>
</dbReference>
<feature type="domain" description="Ribosome maturation protein SDO1/SBDS C-terminal" evidence="10">
    <location>
        <begin position="181"/>
        <end position="249"/>
    </location>
</feature>
<dbReference type="InterPro" id="IPR019783">
    <property type="entry name" value="SDO1/SBDS_N"/>
</dbReference>
<protein>
    <recommendedName>
        <fullName evidence="13">SBDS family rRNA metabolism protein</fullName>
    </recommendedName>
</protein>
<evidence type="ECO:0008006" key="13">
    <source>
        <dbReference type="Google" id="ProtNLM"/>
    </source>
</evidence>
<dbReference type="Gene3D" id="3.30.1250.10">
    <property type="entry name" value="Ribosome maturation protein SBDS, N-terminal domain"/>
    <property type="match status" value="1"/>
</dbReference>
<evidence type="ECO:0000259" key="8">
    <source>
        <dbReference type="Pfam" id="PF01172"/>
    </source>
</evidence>
<dbReference type="EMBL" id="KB932203">
    <property type="protein sequence ID" value="KCV71509.1"/>
    <property type="molecule type" value="Genomic_DNA"/>
</dbReference>
<organism evidence="11">
    <name type="scientific">Fonticula alba</name>
    <name type="common">Slime mold</name>
    <dbReference type="NCBI Taxonomy" id="691883"/>
    <lineage>
        <taxon>Eukaryota</taxon>
        <taxon>Rotosphaerida</taxon>
        <taxon>Fonticulaceae</taxon>
        <taxon>Fonticula</taxon>
    </lineage>
</organism>
<dbReference type="PANTHER" id="PTHR10927">
    <property type="entry name" value="RIBOSOME MATURATION PROTEIN SBDS"/>
    <property type="match status" value="1"/>
</dbReference>
<evidence type="ECO:0000256" key="1">
    <source>
        <dbReference type="ARBA" id="ARBA00004123"/>
    </source>
</evidence>
<dbReference type="OMA" id="AVNPQMD"/>
<dbReference type="AlphaFoldDB" id="A0A058ZAT6"/>
<dbReference type="InterPro" id="IPR037188">
    <property type="entry name" value="Sdo1/SBDS_central_sf"/>
</dbReference>
<dbReference type="SUPFAM" id="SSF109728">
    <property type="entry name" value="Hypothetical protein AF0491, middle domain"/>
    <property type="match status" value="1"/>
</dbReference>
<reference evidence="11" key="1">
    <citation type="submission" date="2013-04" db="EMBL/GenBank/DDBJ databases">
        <title>The Genome Sequence of Fonticula alba ATCC 38817.</title>
        <authorList>
            <consortium name="The Broad Institute Genomics Platform"/>
            <person name="Russ C."/>
            <person name="Cuomo C."/>
            <person name="Burger G."/>
            <person name="Gray M.W."/>
            <person name="Holland P.W.H."/>
            <person name="King N."/>
            <person name="Lang F.B.F."/>
            <person name="Roger A.J."/>
            <person name="Ruiz-Trillo I."/>
            <person name="Brown M."/>
            <person name="Walker B."/>
            <person name="Young S."/>
            <person name="Zeng Q."/>
            <person name="Gargeya S."/>
            <person name="Fitzgerald M."/>
            <person name="Haas B."/>
            <person name="Abouelleil A."/>
            <person name="Allen A.W."/>
            <person name="Alvarado L."/>
            <person name="Arachchi H.M."/>
            <person name="Berlin A.M."/>
            <person name="Chapman S.B."/>
            <person name="Gainer-Dewar J."/>
            <person name="Goldberg J."/>
            <person name="Griggs A."/>
            <person name="Gujja S."/>
            <person name="Hansen M."/>
            <person name="Howarth C."/>
            <person name="Imamovic A."/>
            <person name="Ireland A."/>
            <person name="Larimer J."/>
            <person name="McCowan C."/>
            <person name="Murphy C."/>
            <person name="Pearson M."/>
            <person name="Poon T.W."/>
            <person name="Priest M."/>
            <person name="Roberts A."/>
            <person name="Saif S."/>
            <person name="Shea T."/>
            <person name="Sisk P."/>
            <person name="Sykes S."/>
            <person name="Wortman J."/>
            <person name="Nusbaum C."/>
            <person name="Birren B."/>
        </authorList>
    </citation>
    <scope>NUCLEOTIDE SEQUENCE [LARGE SCALE GENOMIC DNA]</scope>
    <source>
        <strain evidence="11">ATCC 38817</strain>
    </source>
</reference>
<dbReference type="Gene3D" id="1.10.10.900">
    <property type="entry name" value="SBDS protein C-terminal domain, subdomain 1"/>
    <property type="match status" value="1"/>
</dbReference>
<feature type="domain" description="Ribosome maturation protein SDO1/SBDS N-terminal" evidence="8">
    <location>
        <begin position="12"/>
        <end position="99"/>
    </location>
</feature>
<dbReference type="GeneID" id="20527178"/>
<evidence type="ECO:0000256" key="7">
    <source>
        <dbReference type="ARBA" id="ARBA00049708"/>
    </source>
</evidence>
<keyword evidence="5" id="KW-0690">Ribosome biogenesis</keyword>
<dbReference type="GO" id="GO:0042256">
    <property type="term" value="P:cytosolic ribosome assembly"/>
    <property type="evidence" value="ECO:0007669"/>
    <property type="project" value="InterPro"/>
</dbReference>
<dbReference type="GO" id="GO:0005737">
    <property type="term" value="C:cytoplasm"/>
    <property type="evidence" value="ECO:0007669"/>
    <property type="project" value="UniProtKB-SubCell"/>
</dbReference>
<evidence type="ECO:0000256" key="6">
    <source>
        <dbReference type="ARBA" id="ARBA00023242"/>
    </source>
</evidence>
<evidence type="ECO:0000256" key="5">
    <source>
        <dbReference type="ARBA" id="ARBA00022517"/>
    </source>
</evidence>
<proteinExistence type="inferred from homology"/>
<evidence type="ECO:0000259" key="9">
    <source>
        <dbReference type="Pfam" id="PF09377"/>
    </source>
</evidence>
<gene>
    <name evidence="11" type="ORF">H696_02453</name>
</gene>
<evidence type="ECO:0000313" key="12">
    <source>
        <dbReference type="Proteomes" id="UP000030693"/>
    </source>
</evidence>
<keyword evidence="6" id="KW-0539">Nucleus</keyword>
<dbReference type="InterPro" id="IPR018978">
    <property type="entry name" value="SDO1/SBDS_central"/>
</dbReference>
<dbReference type="NCBIfam" id="TIGR00291">
    <property type="entry name" value="RNA_SBDS"/>
    <property type="match status" value="1"/>
</dbReference>
<comment type="similarity">
    <text evidence="3">Belongs to the SDO1/SBDS family.</text>
</comment>
<comment type="subcellular location">
    <subcellularLocation>
        <location evidence="2">Cytoplasm</location>
    </subcellularLocation>
    <subcellularLocation>
        <location evidence="1">Nucleus</location>
    </subcellularLocation>
</comment>
<dbReference type="Pfam" id="PF20268">
    <property type="entry name" value="SBDS_C"/>
    <property type="match status" value="1"/>
</dbReference>
<dbReference type="Pfam" id="PF09377">
    <property type="entry name" value="SBDS_domain_II"/>
    <property type="match status" value="1"/>
</dbReference>
<feature type="domain" description="Ribosome maturation protein SDO1/SBDS central" evidence="9">
    <location>
        <begin position="107"/>
        <end position="179"/>
    </location>
</feature>